<organism evidence="1 2">
    <name type="scientific">Gardnerella pickettii JCP8017A</name>
    <dbReference type="NCBI Taxonomy" id="1261062"/>
    <lineage>
        <taxon>Bacteria</taxon>
        <taxon>Bacillati</taxon>
        <taxon>Actinomycetota</taxon>
        <taxon>Actinomycetes</taxon>
        <taxon>Bifidobacteriales</taxon>
        <taxon>Bifidobacteriaceae</taxon>
        <taxon>Gardnerella</taxon>
        <taxon>Gardnerella pickettii</taxon>
    </lineage>
</organism>
<gene>
    <name evidence="1" type="ORF">HMPREF1577_01155</name>
</gene>
<accession>T2PJL0</accession>
<protein>
    <submittedName>
        <fullName evidence="1">Uncharacterized protein</fullName>
    </submittedName>
</protein>
<reference evidence="1 2" key="1">
    <citation type="submission" date="2013-06" db="EMBL/GenBank/DDBJ databases">
        <authorList>
            <person name="Weinstock G."/>
            <person name="Sodergren E."/>
            <person name="Lobos E.A."/>
            <person name="Fulton L."/>
            <person name="Fulton R."/>
            <person name="Courtney L."/>
            <person name="Fronick C."/>
            <person name="O'Laughlin M."/>
            <person name="Godfrey J."/>
            <person name="Wilson R.M."/>
            <person name="Miner T."/>
            <person name="Farmer C."/>
            <person name="Delehaunty K."/>
            <person name="Cordes M."/>
            <person name="Minx P."/>
            <person name="Tomlinson C."/>
            <person name="Chen J."/>
            <person name="Wollam A."/>
            <person name="Pepin K.H."/>
            <person name="Bhonagiri V."/>
            <person name="Zhang X."/>
            <person name="Warren W."/>
            <person name="Mitreva M."/>
            <person name="Mardis E.R."/>
            <person name="Wilson R.K."/>
        </authorList>
    </citation>
    <scope>NUCLEOTIDE SEQUENCE [LARGE SCALE GENOMIC DNA]</scope>
    <source>
        <strain evidence="1 2">JCP8017A</strain>
    </source>
</reference>
<dbReference type="Proteomes" id="UP000015779">
    <property type="component" value="Unassembled WGS sequence"/>
</dbReference>
<evidence type="ECO:0000313" key="2">
    <source>
        <dbReference type="Proteomes" id="UP000015779"/>
    </source>
</evidence>
<evidence type="ECO:0000313" key="1">
    <source>
        <dbReference type="EMBL" id="EPI51221.1"/>
    </source>
</evidence>
<comment type="caution">
    <text evidence="1">The sequence shown here is derived from an EMBL/GenBank/DDBJ whole genome shotgun (WGS) entry which is preliminary data.</text>
</comment>
<dbReference type="HOGENOM" id="CLU_3281294_0_0_11"/>
<name>T2PJL0_9BIFI</name>
<dbReference type="EMBL" id="ATJN01000074">
    <property type="protein sequence ID" value="EPI51221.1"/>
    <property type="molecule type" value="Genomic_DNA"/>
</dbReference>
<proteinExistence type="predicted"/>
<dbReference type="AlphaFoldDB" id="T2PJL0"/>
<feature type="non-terminal residue" evidence="1">
    <location>
        <position position="1"/>
    </location>
</feature>
<sequence>ILVSKLGMSLSLLLTFLLQKIFAKKFLSFGLAKSAILSPC</sequence>